<accession>A0A0D8XQ48</accession>
<keyword evidence="1" id="KW-0206">Cytoskeleton</keyword>
<gene>
    <name evidence="3" type="ORF">DICVIV_09457</name>
</gene>
<dbReference type="Gene3D" id="3.40.50.12780">
    <property type="entry name" value="N-terminal domain of ligase-like"/>
    <property type="match status" value="1"/>
</dbReference>
<evidence type="ECO:0000313" key="4">
    <source>
        <dbReference type="Proteomes" id="UP000053766"/>
    </source>
</evidence>
<keyword evidence="4" id="KW-1185">Reference proteome</keyword>
<dbReference type="EMBL" id="KN716467">
    <property type="protein sequence ID" value="KJH44501.1"/>
    <property type="molecule type" value="Genomic_DNA"/>
</dbReference>
<evidence type="ECO:0000256" key="1">
    <source>
        <dbReference type="RuleBase" id="RU003425"/>
    </source>
</evidence>
<dbReference type="AlphaFoldDB" id="A0A0D8XQ48"/>
<dbReference type="InterPro" id="IPR008962">
    <property type="entry name" value="PapD-like_sf"/>
</dbReference>
<dbReference type="Proteomes" id="UP000053766">
    <property type="component" value="Unassembled WGS sequence"/>
</dbReference>
<proteinExistence type="predicted"/>
<dbReference type="SUPFAM" id="SSF56801">
    <property type="entry name" value="Acetyl-CoA synthetase-like"/>
    <property type="match status" value="1"/>
</dbReference>
<dbReference type="SUPFAM" id="SSF49354">
    <property type="entry name" value="PapD-like"/>
    <property type="match status" value="1"/>
</dbReference>
<reference evidence="3 4" key="1">
    <citation type="submission" date="2013-11" db="EMBL/GenBank/DDBJ databases">
        <title>Draft genome of the bovine lungworm Dictyocaulus viviparus.</title>
        <authorList>
            <person name="Mitreva M."/>
        </authorList>
    </citation>
    <scope>NUCLEOTIDE SEQUENCE [LARGE SCALE GENOMIC DNA]</scope>
    <source>
        <strain evidence="3 4">HannoverDv2000</strain>
    </source>
</reference>
<dbReference type="OrthoDB" id="75724at2759"/>
<dbReference type="Pfam" id="PF00635">
    <property type="entry name" value="Motile_Sperm"/>
    <property type="match status" value="1"/>
</dbReference>
<dbReference type="PANTHER" id="PTHR21513">
    <property type="entry name" value="MAJOR SPERM PROTEIN"/>
    <property type="match status" value="1"/>
</dbReference>
<dbReference type="PROSITE" id="PS50202">
    <property type="entry name" value="MSP"/>
    <property type="match status" value="1"/>
</dbReference>
<sequence>MGDFKLQLEPSDKIIFSGKKLGEEAAPASIKITNTLKERIAYKVKCTSNEMFRIRPPVGALKPDDNVTVSLTFNAGKTVPDSGKHYFAVYYIKATDEKKAPRATWADHKGEPEGTKRLYIDFKKDFTHLHGKKFLWYNCSTMFLQQIISNIAQNMIESDYPPVSLPEDPYHEILLRAIKRQIDIGTNKVAFINGHQRNEVITFKQVYDTAYSIAAFLYMKGFMKDVACVFIPNLWHYASFFLGVTLRGGAISGASPTSTEC</sequence>
<evidence type="ECO:0000313" key="3">
    <source>
        <dbReference type="EMBL" id="KJH44501.1"/>
    </source>
</evidence>
<evidence type="ECO:0000259" key="2">
    <source>
        <dbReference type="PROSITE" id="PS50202"/>
    </source>
</evidence>
<dbReference type="InterPro" id="IPR042099">
    <property type="entry name" value="ANL_N_sf"/>
</dbReference>
<organism evidence="3 4">
    <name type="scientific">Dictyocaulus viviparus</name>
    <name type="common">Bovine lungworm</name>
    <dbReference type="NCBI Taxonomy" id="29172"/>
    <lineage>
        <taxon>Eukaryota</taxon>
        <taxon>Metazoa</taxon>
        <taxon>Ecdysozoa</taxon>
        <taxon>Nematoda</taxon>
        <taxon>Chromadorea</taxon>
        <taxon>Rhabditida</taxon>
        <taxon>Rhabditina</taxon>
        <taxon>Rhabditomorpha</taxon>
        <taxon>Strongyloidea</taxon>
        <taxon>Metastrongylidae</taxon>
        <taxon>Dictyocaulus</taxon>
    </lineage>
</organism>
<keyword evidence="1" id="KW-0963">Cytoplasm</keyword>
<comment type="function">
    <text evidence="1">Central component in molecular interactions underlying sperm crawling. Forms an extensive filament system that extends from sperm villipoda, along the leading edge of the pseudopod.</text>
</comment>
<feature type="domain" description="MSP" evidence="2">
    <location>
        <begin position="5"/>
        <end position="123"/>
    </location>
</feature>
<protein>
    <recommendedName>
        <fullName evidence="1">Major sperm protein</fullName>
    </recommendedName>
</protein>
<dbReference type="InterPro" id="IPR000535">
    <property type="entry name" value="MSP_dom"/>
</dbReference>
<dbReference type="PANTHER" id="PTHR21513:SF19">
    <property type="entry name" value="MAJOR SPERM PROTEIN"/>
    <property type="match status" value="1"/>
</dbReference>
<dbReference type="Gene3D" id="2.60.40.10">
    <property type="entry name" value="Immunoglobulins"/>
    <property type="match status" value="1"/>
</dbReference>
<dbReference type="STRING" id="29172.A0A0D8XQ48"/>
<name>A0A0D8XQ48_DICVI</name>
<reference evidence="4" key="2">
    <citation type="journal article" date="2016" name="Sci. Rep.">
        <title>Dictyocaulus viviparus genome, variome and transcriptome elucidate lungworm biology and support future intervention.</title>
        <authorList>
            <person name="McNulty S.N."/>
            <person name="Strube C."/>
            <person name="Rosa B.A."/>
            <person name="Martin J.C."/>
            <person name="Tyagi R."/>
            <person name="Choi Y.J."/>
            <person name="Wang Q."/>
            <person name="Hallsworth Pepin K."/>
            <person name="Zhang X."/>
            <person name="Ozersky P."/>
            <person name="Wilson R.K."/>
            <person name="Sternberg P.W."/>
            <person name="Gasser R.B."/>
            <person name="Mitreva M."/>
        </authorList>
    </citation>
    <scope>NUCLEOTIDE SEQUENCE [LARGE SCALE GENOMIC DNA]</scope>
    <source>
        <strain evidence="4">HannoverDv2000</strain>
    </source>
</reference>
<dbReference type="InterPro" id="IPR013783">
    <property type="entry name" value="Ig-like_fold"/>
</dbReference>